<gene>
    <name evidence="1" type="primary">Necator_chrX.g24171</name>
    <name evidence="1" type="ORF">RB195_024006</name>
</gene>
<evidence type="ECO:0008006" key="3">
    <source>
        <dbReference type="Google" id="ProtNLM"/>
    </source>
</evidence>
<dbReference type="EMBL" id="JAVFWL010000006">
    <property type="protein sequence ID" value="KAK6763518.1"/>
    <property type="molecule type" value="Genomic_DNA"/>
</dbReference>
<reference evidence="1 2" key="1">
    <citation type="submission" date="2023-08" db="EMBL/GenBank/DDBJ databases">
        <title>A Necator americanus chromosomal reference genome.</title>
        <authorList>
            <person name="Ilik V."/>
            <person name="Petrzelkova K.J."/>
            <person name="Pardy F."/>
            <person name="Fuh T."/>
            <person name="Niatou-Singa F.S."/>
            <person name="Gouil Q."/>
            <person name="Baker L."/>
            <person name="Ritchie M.E."/>
            <person name="Jex A.R."/>
            <person name="Gazzola D."/>
            <person name="Li H."/>
            <person name="Toshio Fujiwara R."/>
            <person name="Zhan B."/>
            <person name="Aroian R.V."/>
            <person name="Pafco B."/>
            <person name="Schwarz E.M."/>
        </authorList>
    </citation>
    <scope>NUCLEOTIDE SEQUENCE [LARGE SCALE GENOMIC DNA]</scope>
    <source>
        <strain evidence="1 2">Aroian</strain>
        <tissue evidence="1">Whole animal</tissue>
    </source>
</reference>
<dbReference type="PANTHER" id="PTHR47027">
    <property type="entry name" value="REVERSE TRANSCRIPTASE DOMAIN-CONTAINING PROTEIN"/>
    <property type="match status" value="1"/>
</dbReference>
<name>A0ABR1ELX5_NECAM</name>
<evidence type="ECO:0000313" key="2">
    <source>
        <dbReference type="Proteomes" id="UP001303046"/>
    </source>
</evidence>
<comment type="caution">
    <text evidence="1">The sequence shown here is derived from an EMBL/GenBank/DDBJ whole genome shotgun (WGS) entry which is preliminary data.</text>
</comment>
<accession>A0ABR1ELX5</accession>
<evidence type="ECO:0000313" key="1">
    <source>
        <dbReference type="EMBL" id="KAK6763518.1"/>
    </source>
</evidence>
<dbReference type="PANTHER" id="PTHR47027:SF20">
    <property type="entry name" value="REVERSE TRANSCRIPTASE-LIKE PROTEIN WITH RNA-DIRECTED DNA POLYMERASE DOMAIN"/>
    <property type="match status" value="1"/>
</dbReference>
<proteinExistence type="predicted"/>
<dbReference type="Proteomes" id="UP001303046">
    <property type="component" value="Unassembled WGS sequence"/>
</dbReference>
<organism evidence="1 2">
    <name type="scientific">Necator americanus</name>
    <name type="common">Human hookworm</name>
    <dbReference type="NCBI Taxonomy" id="51031"/>
    <lineage>
        <taxon>Eukaryota</taxon>
        <taxon>Metazoa</taxon>
        <taxon>Ecdysozoa</taxon>
        <taxon>Nematoda</taxon>
        <taxon>Chromadorea</taxon>
        <taxon>Rhabditida</taxon>
        <taxon>Rhabditina</taxon>
        <taxon>Rhabditomorpha</taxon>
        <taxon>Strongyloidea</taxon>
        <taxon>Ancylostomatidae</taxon>
        <taxon>Bunostominae</taxon>
        <taxon>Necator</taxon>
    </lineage>
</organism>
<protein>
    <recommendedName>
        <fullName evidence="3">Reverse transcriptase domain-containing protein</fullName>
    </recommendedName>
</protein>
<keyword evidence="2" id="KW-1185">Reference proteome</keyword>
<sequence length="209" mass="23460">MPLCLTFIDLKRAFDSVETDAVMGALDNQGVTTQYIKGDTISPKTFTATLEDAMRKLECDAMGVKVDGRQLHHLRFADDILKLQKTIFTRNAWVSDAPFTFNGTNISECTSYVYLGRELNMMNDLTPELERRKRAACGADKNIEDVVKKTKNTRLRAHLFNTTVLPALTNASETWAFHKQEENAVSVIEHAVERVMLGVSNFTQVRGGI</sequence>